<accession>A0A7W9NMK1</accession>
<dbReference type="Gene3D" id="1.10.10.10">
    <property type="entry name" value="Winged helix-like DNA-binding domain superfamily/Winged helix DNA-binding domain"/>
    <property type="match status" value="1"/>
</dbReference>
<evidence type="ECO:0000313" key="2">
    <source>
        <dbReference type="EMBL" id="MBB5897621.1"/>
    </source>
</evidence>
<dbReference type="GO" id="GO:0010288">
    <property type="term" value="P:response to lead ion"/>
    <property type="evidence" value="ECO:0007669"/>
    <property type="project" value="TreeGrafter"/>
</dbReference>
<keyword evidence="2" id="KW-0238">DNA-binding</keyword>
<dbReference type="RefSeq" id="WP_184870079.1">
    <property type="nucleotide sequence ID" value="NZ_BAAAWY010000078.1"/>
</dbReference>
<name>A0A7W9NMK1_9PSEU</name>
<dbReference type="EMBL" id="JACHIR010000003">
    <property type="protein sequence ID" value="MBB5897621.1"/>
    <property type="molecule type" value="Genomic_DNA"/>
</dbReference>
<dbReference type="SUPFAM" id="SSF46785">
    <property type="entry name" value="Winged helix' DNA-binding domain"/>
    <property type="match status" value="1"/>
</dbReference>
<evidence type="ECO:0000313" key="3">
    <source>
        <dbReference type="Proteomes" id="UP000585638"/>
    </source>
</evidence>
<organism evidence="2 3">
    <name type="scientific">Kutzneria kofuensis</name>
    <dbReference type="NCBI Taxonomy" id="103725"/>
    <lineage>
        <taxon>Bacteria</taxon>
        <taxon>Bacillati</taxon>
        <taxon>Actinomycetota</taxon>
        <taxon>Actinomycetes</taxon>
        <taxon>Pseudonocardiales</taxon>
        <taxon>Pseudonocardiaceae</taxon>
        <taxon>Kutzneria</taxon>
    </lineage>
</organism>
<dbReference type="Pfam" id="PF12840">
    <property type="entry name" value="HTH_20"/>
    <property type="match status" value="1"/>
</dbReference>
<dbReference type="PANTHER" id="PTHR39168:SF1">
    <property type="entry name" value="TRANSCRIPTIONAL REGULATORY PROTEIN"/>
    <property type="match status" value="1"/>
</dbReference>
<dbReference type="InterPro" id="IPR036388">
    <property type="entry name" value="WH-like_DNA-bd_sf"/>
</dbReference>
<comment type="caution">
    <text evidence="2">The sequence shown here is derived from an EMBL/GenBank/DDBJ whole genome shotgun (WGS) entry which is preliminary data.</text>
</comment>
<dbReference type="GO" id="GO:0003677">
    <property type="term" value="F:DNA binding"/>
    <property type="evidence" value="ECO:0007669"/>
    <property type="project" value="UniProtKB-KW"/>
</dbReference>
<feature type="domain" description="HTH arsR-type" evidence="1">
    <location>
        <begin position="1"/>
        <end position="93"/>
    </location>
</feature>
<dbReference type="PANTHER" id="PTHR39168">
    <property type="entry name" value="TRANSCRIPTIONAL REGULATOR-RELATED"/>
    <property type="match status" value="1"/>
</dbReference>
<dbReference type="SMART" id="SM00418">
    <property type="entry name" value="HTH_ARSR"/>
    <property type="match status" value="1"/>
</dbReference>
<reference evidence="2 3" key="1">
    <citation type="submission" date="2020-08" db="EMBL/GenBank/DDBJ databases">
        <title>Sequencing the genomes of 1000 actinobacteria strains.</title>
        <authorList>
            <person name="Klenk H.-P."/>
        </authorList>
    </citation>
    <scope>NUCLEOTIDE SEQUENCE [LARGE SCALE GENOMIC DNA]</scope>
    <source>
        <strain evidence="2 3">DSM 43851</strain>
    </source>
</reference>
<dbReference type="InterPro" id="IPR036390">
    <property type="entry name" value="WH_DNA-bd_sf"/>
</dbReference>
<dbReference type="GO" id="GO:0097063">
    <property type="term" value="F:cadmium ion sensor activity"/>
    <property type="evidence" value="ECO:0007669"/>
    <property type="project" value="TreeGrafter"/>
</dbReference>
<dbReference type="Proteomes" id="UP000585638">
    <property type="component" value="Unassembled WGS sequence"/>
</dbReference>
<dbReference type="AlphaFoldDB" id="A0A7W9NMK1"/>
<dbReference type="PROSITE" id="PS50987">
    <property type="entry name" value="HTH_ARSR_2"/>
    <property type="match status" value="1"/>
</dbReference>
<dbReference type="GO" id="GO:0046686">
    <property type="term" value="P:response to cadmium ion"/>
    <property type="evidence" value="ECO:0007669"/>
    <property type="project" value="TreeGrafter"/>
</dbReference>
<proteinExistence type="predicted"/>
<dbReference type="InterPro" id="IPR011991">
    <property type="entry name" value="ArsR-like_HTH"/>
</dbReference>
<protein>
    <submittedName>
        <fullName evidence="2">DNA-binding transcriptional ArsR family regulator</fullName>
    </submittedName>
</protein>
<dbReference type="InterPro" id="IPR001845">
    <property type="entry name" value="HTH_ArsR_DNA-bd_dom"/>
</dbReference>
<evidence type="ECO:0000259" key="1">
    <source>
        <dbReference type="PROSITE" id="PS50987"/>
    </source>
</evidence>
<dbReference type="GO" id="GO:0032791">
    <property type="term" value="F:lead ion binding"/>
    <property type="evidence" value="ECO:0007669"/>
    <property type="project" value="TreeGrafter"/>
</dbReference>
<keyword evidence="3" id="KW-1185">Reference proteome</keyword>
<dbReference type="GO" id="GO:0003700">
    <property type="term" value="F:DNA-binding transcription factor activity"/>
    <property type="evidence" value="ECO:0007669"/>
    <property type="project" value="InterPro"/>
</dbReference>
<sequence length="222" mass="23890">MRANPLAEVAAVLADPTRAAMCLALIDGRAWTVGELGKIAGVTPPSATEQVSRLADAGFVETVRQGRHRYVRLTDSRVAELIEQLTELAENPMPRPTSLRASKRAERLAYARTCYDHLAGHLGVALRTGMLTAGLIDTASGLALTAKGHRVLDDLEIKLPGGRRPLLKDCLDWTERREHLGGSLPAALLQHAVDHGWVERGADRSVKLLDAEAFAALGVEGL</sequence>
<dbReference type="CDD" id="cd00090">
    <property type="entry name" value="HTH_ARSR"/>
    <property type="match status" value="1"/>
</dbReference>
<dbReference type="InterPro" id="IPR052543">
    <property type="entry name" value="HTH_Metal-responsive_Reg"/>
</dbReference>
<gene>
    <name evidence="2" type="ORF">BJ998_008880</name>
</gene>